<dbReference type="PANTHER" id="PTHR46033">
    <property type="entry name" value="PROTEIN MAIN-LIKE 2"/>
    <property type="match status" value="1"/>
</dbReference>
<organism evidence="2 3">
    <name type="scientific">Gossypium anomalum</name>
    <dbReference type="NCBI Taxonomy" id="47600"/>
    <lineage>
        <taxon>Eukaryota</taxon>
        <taxon>Viridiplantae</taxon>
        <taxon>Streptophyta</taxon>
        <taxon>Embryophyta</taxon>
        <taxon>Tracheophyta</taxon>
        <taxon>Spermatophyta</taxon>
        <taxon>Magnoliopsida</taxon>
        <taxon>eudicotyledons</taxon>
        <taxon>Gunneridae</taxon>
        <taxon>Pentapetalae</taxon>
        <taxon>rosids</taxon>
        <taxon>malvids</taxon>
        <taxon>Malvales</taxon>
        <taxon>Malvaceae</taxon>
        <taxon>Malvoideae</taxon>
        <taxon>Gossypium</taxon>
    </lineage>
</organism>
<dbReference type="InterPro" id="IPR019557">
    <property type="entry name" value="AminoTfrase-like_pln_mobile"/>
</dbReference>
<reference evidence="2 3" key="1">
    <citation type="journal article" date="2021" name="bioRxiv">
        <title>The Gossypium anomalum genome as a resource for cotton improvement and evolutionary analysis of hybrid incompatibility.</title>
        <authorList>
            <person name="Grover C.E."/>
            <person name="Yuan D."/>
            <person name="Arick M.A."/>
            <person name="Miller E.R."/>
            <person name="Hu G."/>
            <person name="Peterson D.G."/>
            <person name="Wendel J.F."/>
            <person name="Udall J.A."/>
        </authorList>
    </citation>
    <scope>NUCLEOTIDE SEQUENCE [LARGE SCALE GENOMIC DNA]</scope>
    <source>
        <strain evidence="2">JFW-Udall</strain>
        <tissue evidence="2">Leaf</tissue>
    </source>
</reference>
<dbReference type="Proteomes" id="UP000701853">
    <property type="component" value="Chromosome 3"/>
</dbReference>
<proteinExistence type="predicted"/>
<gene>
    <name evidence="2" type="ORF">CXB51_005731</name>
</gene>
<name>A0A8J5ZE29_9ROSI</name>
<evidence type="ECO:0000313" key="3">
    <source>
        <dbReference type="Proteomes" id="UP000701853"/>
    </source>
</evidence>
<dbReference type="PANTHER" id="PTHR46033:SF8">
    <property type="entry name" value="PROTEIN MAINTENANCE OF MERISTEMS-LIKE"/>
    <property type="match status" value="1"/>
</dbReference>
<evidence type="ECO:0000313" key="2">
    <source>
        <dbReference type="EMBL" id="KAG8499232.1"/>
    </source>
</evidence>
<evidence type="ECO:0000259" key="1">
    <source>
        <dbReference type="Pfam" id="PF10536"/>
    </source>
</evidence>
<comment type="caution">
    <text evidence="2">The sequence shown here is derived from an EMBL/GenBank/DDBJ whole genome shotgun (WGS) entry which is preliminary data.</text>
</comment>
<dbReference type="EMBL" id="JAHUZN010000003">
    <property type="protein sequence ID" value="KAG8499232.1"/>
    <property type="molecule type" value="Genomic_DNA"/>
</dbReference>
<dbReference type="Pfam" id="PF10536">
    <property type="entry name" value="PMD"/>
    <property type="match status" value="2"/>
</dbReference>
<dbReference type="AlphaFoldDB" id="A0A8J5ZE29"/>
<keyword evidence="3" id="KW-1185">Reference proteome</keyword>
<dbReference type="OrthoDB" id="1937804at2759"/>
<accession>A0A8J5ZE29</accession>
<protein>
    <recommendedName>
        <fullName evidence="1">Aminotransferase-like plant mobile domain-containing protein</fullName>
    </recommendedName>
</protein>
<dbReference type="InterPro" id="IPR044824">
    <property type="entry name" value="MAIN-like"/>
</dbReference>
<feature type="domain" description="Aminotransferase-like plant mobile" evidence="1">
    <location>
        <begin position="65"/>
        <end position="152"/>
    </location>
</feature>
<feature type="domain" description="Aminotransferase-like plant mobile" evidence="1">
    <location>
        <begin position="8"/>
        <end position="58"/>
    </location>
</feature>
<sequence length="270" mass="31111">MPYLKLAGFEDVALIRRFDLRVNLISALVEQWCTVIHTFIMPCVECTITLEDVTIQLGNGEQNFTCLTLAWLRVNFKKLSSTATKHKVICAARAYIMQLIGGGVLMPNNTSNRVHLKYLPLLEDFSRAGSYSWGSIVLAILYHELCRATKHGMGHVSENWCEPNISHLPLNDRGFLWMSYSAPNIATLIPQWVHTEAHVWCINTPMLNFSTVEWNNDSRVMQKFGCRQFVPVEPQQFADVHDKTMRGKHTIDWNVEHQLYVALWNAWYEK</sequence>
<dbReference type="GO" id="GO:0010073">
    <property type="term" value="P:meristem maintenance"/>
    <property type="evidence" value="ECO:0007669"/>
    <property type="project" value="InterPro"/>
</dbReference>